<dbReference type="OMA" id="NHAISCH"/>
<dbReference type="AlphaFoldDB" id="A0A0N5D413"/>
<feature type="domain" description="SGNH hydrolase-type esterase" evidence="2">
    <location>
        <begin position="62"/>
        <end position="192"/>
    </location>
</feature>
<comment type="similarity">
    <text evidence="1">Belongs to the 'GDSL' lipolytic enzyme family. Platelet-activating factor acetylhydrolase IB beta/gamma subunits subfamily.</text>
</comment>
<keyword evidence="4" id="KW-1185">Reference proteome</keyword>
<dbReference type="PANTHER" id="PTHR11852">
    <property type="entry name" value="PLATELET-ACTIVATING FACTOR ACETYLHYDROLASE"/>
    <property type="match status" value="1"/>
</dbReference>
<dbReference type="InterPro" id="IPR013830">
    <property type="entry name" value="SGNH_hydro"/>
</dbReference>
<sequence length="210" mass="23618">MEKEGRLDAAGDNRWAELQERFVSEARDKEADVLFLGDDHIAFLEQSLIYRENLAPLHCLCFGAFGDKISNLSWRLDNNVLKGLNPKVIVVSIGNSDFDLNREQMLEALKSVAVIIKEQKPSAKLYFMKLLPSGKRPNKRRQLVARVNDSLEGVLKGLAEVIDVEPSIEGANGLIETHDMFDYVHLTQEGYRKIYEPVLIAVNAALNPDP</sequence>
<dbReference type="PANTHER" id="PTHR11852:SF0">
    <property type="entry name" value="PLATELET-ACTIVATING FACTOR ACETYLHYDROLASE IB SUBUNIT BETA HOMOLOG"/>
    <property type="match status" value="1"/>
</dbReference>
<dbReference type="OrthoDB" id="505607at2759"/>
<organism evidence="5">
    <name type="scientific">Thelazia callipaeda</name>
    <name type="common">Oriental eyeworm</name>
    <name type="synonym">Parasitic nematode</name>
    <dbReference type="NCBI Taxonomy" id="103827"/>
    <lineage>
        <taxon>Eukaryota</taxon>
        <taxon>Metazoa</taxon>
        <taxon>Ecdysozoa</taxon>
        <taxon>Nematoda</taxon>
        <taxon>Chromadorea</taxon>
        <taxon>Rhabditida</taxon>
        <taxon>Spirurina</taxon>
        <taxon>Spiruromorpha</taxon>
        <taxon>Thelazioidea</taxon>
        <taxon>Thelaziidae</taxon>
        <taxon>Thelazia</taxon>
    </lineage>
</organism>
<evidence type="ECO:0000313" key="4">
    <source>
        <dbReference type="Proteomes" id="UP000276776"/>
    </source>
</evidence>
<dbReference type="Gene3D" id="3.40.50.1110">
    <property type="entry name" value="SGNH hydrolase"/>
    <property type="match status" value="1"/>
</dbReference>
<protein>
    <submittedName>
        <fullName evidence="5">SGNH_hydro domain-containing protein</fullName>
    </submittedName>
</protein>
<dbReference type="InterPro" id="IPR036514">
    <property type="entry name" value="SGNH_hydro_sf"/>
</dbReference>
<evidence type="ECO:0000259" key="2">
    <source>
        <dbReference type="Pfam" id="PF13472"/>
    </source>
</evidence>
<proteinExistence type="inferred from homology"/>
<dbReference type="STRING" id="103827.A0A0N5D413"/>
<name>A0A0N5D413_THECL</name>
<reference evidence="3 4" key="2">
    <citation type="submission" date="2018-11" db="EMBL/GenBank/DDBJ databases">
        <authorList>
            <consortium name="Pathogen Informatics"/>
        </authorList>
    </citation>
    <scope>NUCLEOTIDE SEQUENCE [LARGE SCALE GENOMIC DNA]</scope>
</reference>
<evidence type="ECO:0000313" key="3">
    <source>
        <dbReference type="EMBL" id="VDN05161.1"/>
    </source>
</evidence>
<dbReference type="Proteomes" id="UP000276776">
    <property type="component" value="Unassembled WGS sequence"/>
</dbReference>
<evidence type="ECO:0000256" key="1">
    <source>
        <dbReference type="ARBA" id="ARBA00038184"/>
    </source>
</evidence>
<dbReference type="SUPFAM" id="SSF52266">
    <property type="entry name" value="SGNH hydrolase"/>
    <property type="match status" value="1"/>
</dbReference>
<dbReference type="Pfam" id="PF13472">
    <property type="entry name" value="Lipase_GDSL_2"/>
    <property type="match status" value="1"/>
</dbReference>
<evidence type="ECO:0000313" key="5">
    <source>
        <dbReference type="WBParaSite" id="TCLT_0000769101-mRNA-1"/>
    </source>
</evidence>
<dbReference type="EMBL" id="UYYF01004535">
    <property type="protein sequence ID" value="VDN05161.1"/>
    <property type="molecule type" value="Genomic_DNA"/>
</dbReference>
<reference evidence="5" key="1">
    <citation type="submission" date="2017-02" db="UniProtKB">
        <authorList>
            <consortium name="WormBaseParasite"/>
        </authorList>
    </citation>
    <scope>IDENTIFICATION</scope>
</reference>
<gene>
    <name evidence="3" type="ORF">TCLT_LOCUS7680</name>
</gene>
<dbReference type="WBParaSite" id="TCLT_0000769101-mRNA-1">
    <property type="protein sequence ID" value="TCLT_0000769101-mRNA-1"/>
    <property type="gene ID" value="TCLT_0000769101"/>
</dbReference>
<accession>A0A0N5D413</accession>